<proteinExistence type="predicted"/>
<sequence>MLKRHTLQGAPHPAGLEISTICLFKKYLECIVYCVRHPVSRNEVSLGENTLVRILTPGSFESFVIVYPLKMSILATLTNLTVSHEAHVARRNARATSQDHYYEITQCLDLSTEAQTVFETFGRFFRCSVSLDVVDFPPHWLLQNHGSVAPTSRTRFRTVNRCLRQFQDPAITEPPDELNEKFTAVGGRPHGGRPCTLRRAAVDYQCSRLREGRSNLRGPSACSL</sequence>
<protein>
    <submittedName>
        <fullName evidence="1">Uncharacterized protein</fullName>
    </submittedName>
</protein>
<reference evidence="1" key="1">
    <citation type="journal article" date="2021" name="Genome Biol. Evol.">
        <title>A High-Quality Reference Genome for a Parasitic Bivalve with Doubly Uniparental Inheritance (Bivalvia: Unionida).</title>
        <authorList>
            <person name="Smith C.H."/>
        </authorList>
    </citation>
    <scope>NUCLEOTIDE SEQUENCE</scope>
    <source>
        <strain evidence="1">CHS0354</strain>
    </source>
</reference>
<gene>
    <name evidence="1" type="ORF">CHS0354_043010</name>
</gene>
<keyword evidence="2" id="KW-1185">Reference proteome</keyword>
<reference evidence="1" key="3">
    <citation type="submission" date="2023-05" db="EMBL/GenBank/DDBJ databases">
        <authorList>
            <person name="Smith C.H."/>
        </authorList>
    </citation>
    <scope>NUCLEOTIDE SEQUENCE</scope>
    <source>
        <strain evidence="1">CHS0354</strain>
        <tissue evidence="1">Mantle</tissue>
    </source>
</reference>
<reference evidence="1" key="2">
    <citation type="journal article" date="2021" name="Genome Biol. Evol.">
        <title>Developing a high-quality reference genome for a parasitic bivalve with doubly uniparental inheritance (Bivalvia: Unionida).</title>
        <authorList>
            <person name="Smith C.H."/>
        </authorList>
    </citation>
    <scope>NUCLEOTIDE SEQUENCE</scope>
    <source>
        <strain evidence="1">CHS0354</strain>
        <tissue evidence="1">Mantle</tissue>
    </source>
</reference>
<dbReference type="AlphaFoldDB" id="A0AAE0T3L0"/>
<evidence type="ECO:0000313" key="2">
    <source>
        <dbReference type="Proteomes" id="UP001195483"/>
    </source>
</evidence>
<evidence type="ECO:0000313" key="1">
    <source>
        <dbReference type="EMBL" id="KAK3603177.1"/>
    </source>
</evidence>
<comment type="caution">
    <text evidence="1">The sequence shown here is derived from an EMBL/GenBank/DDBJ whole genome shotgun (WGS) entry which is preliminary data.</text>
</comment>
<dbReference type="Proteomes" id="UP001195483">
    <property type="component" value="Unassembled WGS sequence"/>
</dbReference>
<dbReference type="EMBL" id="JAEAOA010002359">
    <property type="protein sequence ID" value="KAK3603177.1"/>
    <property type="molecule type" value="Genomic_DNA"/>
</dbReference>
<accession>A0AAE0T3L0</accession>
<organism evidence="1 2">
    <name type="scientific">Potamilus streckersoni</name>
    <dbReference type="NCBI Taxonomy" id="2493646"/>
    <lineage>
        <taxon>Eukaryota</taxon>
        <taxon>Metazoa</taxon>
        <taxon>Spiralia</taxon>
        <taxon>Lophotrochozoa</taxon>
        <taxon>Mollusca</taxon>
        <taxon>Bivalvia</taxon>
        <taxon>Autobranchia</taxon>
        <taxon>Heteroconchia</taxon>
        <taxon>Palaeoheterodonta</taxon>
        <taxon>Unionida</taxon>
        <taxon>Unionoidea</taxon>
        <taxon>Unionidae</taxon>
        <taxon>Ambleminae</taxon>
        <taxon>Lampsilini</taxon>
        <taxon>Potamilus</taxon>
    </lineage>
</organism>
<name>A0AAE0T3L0_9BIVA</name>